<dbReference type="AlphaFoldDB" id="A0A426XS03"/>
<reference evidence="1 2" key="1">
    <citation type="journal article" date="2014" name="Agronomy (Basel)">
        <title>A Draft Genome Sequence for Ensete ventricosum, the Drought-Tolerant Tree Against Hunger.</title>
        <authorList>
            <person name="Harrison J."/>
            <person name="Moore K.A."/>
            <person name="Paszkiewicz K."/>
            <person name="Jones T."/>
            <person name="Grant M."/>
            <person name="Ambacheew D."/>
            <person name="Muzemil S."/>
            <person name="Studholme D.J."/>
        </authorList>
    </citation>
    <scope>NUCLEOTIDE SEQUENCE [LARGE SCALE GENOMIC DNA]</scope>
</reference>
<name>A0A426XS03_ENSVE</name>
<proteinExistence type="predicted"/>
<evidence type="ECO:0000313" key="2">
    <source>
        <dbReference type="Proteomes" id="UP000287651"/>
    </source>
</evidence>
<organism evidence="1 2">
    <name type="scientific">Ensete ventricosum</name>
    <name type="common">Abyssinian banana</name>
    <name type="synonym">Musa ensete</name>
    <dbReference type="NCBI Taxonomy" id="4639"/>
    <lineage>
        <taxon>Eukaryota</taxon>
        <taxon>Viridiplantae</taxon>
        <taxon>Streptophyta</taxon>
        <taxon>Embryophyta</taxon>
        <taxon>Tracheophyta</taxon>
        <taxon>Spermatophyta</taxon>
        <taxon>Magnoliopsida</taxon>
        <taxon>Liliopsida</taxon>
        <taxon>Zingiberales</taxon>
        <taxon>Musaceae</taxon>
        <taxon>Ensete</taxon>
    </lineage>
</organism>
<dbReference type="EMBL" id="AMZH03017997">
    <property type="protein sequence ID" value="RRT42212.1"/>
    <property type="molecule type" value="Genomic_DNA"/>
</dbReference>
<gene>
    <name evidence="1" type="ORF">B296_00054284</name>
</gene>
<sequence length="107" mass="12626">MSWKFKILIIPNVLAHGKSYEHGFMKKRDSHKLCVKWRAKWSFDWFFVQCLENSTFDIHYSHSSGLNGVYQHLIFICWKMNSLYAGSTLRKIYNGCWKAFGLSAVIQ</sequence>
<accession>A0A426XS03</accession>
<evidence type="ECO:0000313" key="1">
    <source>
        <dbReference type="EMBL" id="RRT42212.1"/>
    </source>
</evidence>
<dbReference type="Proteomes" id="UP000287651">
    <property type="component" value="Unassembled WGS sequence"/>
</dbReference>
<comment type="caution">
    <text evidence="1">The sequence shown here is derived from an EMBL/GenBank/DDBJ whole genome shotgun (WGS) entry which is preliminary data.</text>
</comment>
<protein>
    <submittedName>
        <fullName evidence="1">Uncharacterized protein</fullName>
    </submittedName>
</protein>